<dbReference type="Proteomes" id="UP001143362">
    <property type="component" value="Unassembled WGS sequence"/>
</dbReference>
<comment type="caution">
    <text evidence="1">The sequence shown here is derived from an EMBL/GenBank/DDBJ whole genome shotgun (WGS) entry which is preliminary data.</text>
</comment>
<dbReference type="Pfam" id="PF07396">
    <property type="entry name" value="Porin_O_P"/>
    <property type="match status" value="1"/>
</dbReference>
<evidence type="ECO:0000313" key="2">
    <source>
        <dbReference type="Proteomes" id="UP001143362"/>
    </source>
</evidence>
<organism evidence="1 2">
    <name type="scientific">Candidatus Litorirhabdus singularis</name>
    <dbReference type="NCBI Taxonomy" id="2518993"/>
    <lineage>
        <taxon>Bacteria</taxon>
        <taxon>Pseudomonadati</taxon>
        <taxon>Pseudomonadota</taxon>
        <taxon>Gammaproteobacteria</taxon>
        <taxon>Cellvibrionales</taxon>
        <taxon>Halieaceae</taxon>
        <taxon>Candidatus Litorirhabdus</taxon>
    </lineage>
</organism>
<keyword evidence="2" id="KW-1185">Reference proteome</keyword>
<dbReference type="EMBL" id="SHNN01000001">
    <property type="protein sequence ID" value="MCX2980629.1"/>
    <property type="molecule type" value="Genomic_DNA"/>
</dbReference>
<gene>
    <name evidence="1" type="ORF">EYC98_07035</name>
</gene>
<protein>
    <recommendedName>
        <fullName evidence="3">TIGR03016 family PEP-CTERM system-associated outer membrane protein</fullName>
    </recommendedName>
</protein>
<evidence type="ECO:0000313" key="1">
    <source>
        <dbReference type="EMBL" id="MCX2980629.1"/>
    </source>
</evidence>
<accession>A0ABT3TF43</accession>
<sequence length="565" mass="62980">MYRNRGLRLSETRQRISLLCLCVIFLCISQAAYSQKYLVAKPLPGNIVVENVILIDRSGEVEDVKVSLRIRDHKLDLITQNALIAEESDLVLNANDGMVLGELNLGEAPSFMILSSDPREDFNVLLNTAAHTSFAMHDGKVVRNNLERIAAPEAGTKVEPGGWFAYAAPPVSLPVAYRNKHKWNRFDTDWIAGSLFGALVVDRQYWPRQDANSEAQVGDLKEFEAGEIRALRFGLVGSLKLPTPVLYSISASTNAFDKGIDVNQIDDFSWSDWRFDVPAFAGTTLSIGKQKEPISMERLMGLVHMPMQERTAAGDALLPARNTGLIWSGNAFQRDVSWAVSAFMPGLDPEADIGMSESPTSYVARLTGVPYESEDTSDLVHLGLGVRYTDAVAELRYASEPEFNQAPIFIDTDEFTANEVYTYNLEASWRRGPLWLMGEYLYQDIKAPALDAPGLSSYYIQAAYTLTGERREYNRRSGVFRPLQLARSVNQFGWGTWELAARFSSADFDDGEINGGELDIYSLGLNWWLTPAFSFSVNYRYSILDRFGVEGESSGVASRLVLMLN</sequence>
<dbReference type="Gene3D" id="2.40.160.10">
    <property type="entry name" value="Porin"/>
    <property type="match status" value="1"/>
</dbReference>
<dbReference type="InterPro" id="IPR010870">
    <property type="entry name" value="Porin_O/P"/>
</dbReference>
<reference evidence="1" key="1">
    <citation type="submission" date="2019-02" db="EMBL/GenBank/DDBJ databases">
        <authorList>
            <person name="Li S.-H."/>
        </authorList>
    </citation>
    <scope>NUCLEOTIDE SEQUENCE</scope>
    <source>
        <strain evidence="1">IMCC14734</strain>
    </source>
</reference>
<dbReference type="InterPro" id="IPR023614">
    <property type="entry name" value="Porin_dom_sf"/>
</dbReference>
<dbReference type="SUPFAM" id="SSF56935">
    <property type="entry name" value="Porins"/>
    <property type="match status" value="1"/>
</dbReference>
<evidence type="ECO:0008006" key="3">
    <source>
        <dbReference type="Google" id="ProtNLM"/>
    </source>
</evidence>
<proteinExistence type="predicted"/>
<name>A0ABT3TF43_9GAMM</name>